<dbReference type="OrthoDB" id="4843554at2759"/>
<proteinExistence type="predicted"/>
<comment type="caution">
    <text evidence="1">The sequence shown here is derived from an EMBL/GenBank/DDBJ whole genome shotgun (WGS) entry which is preliminary data.</text>
</comment>
<gene>
    <name evidence="1" type="ORF">GQ602_002886</name>
</gene>
<reference evidence="1 2" key="1">
    <citation type="journal article" date="2020" name="G3 (Bethesda)">
        <title>Genetic Underpinnings of Host Manipulation by Ophiocordyceps as Revealed by Comparative Transcriptomics.</title>
        <authorList>
            <person name="Will I."/>
            <person name="Das B."/>
            <person name="Trinh T."/>
            <person name="Brachmann A."/>
            <person name="Ohm R.A."/>
            <person name="de Bekker C."/>
        </authorList>
    </citation>
    <scope>NUCLEOTIDE SEQUENCE [LARGE SCALE GENOMIC DNA]</scope>
    <source>
        <strain evidence="1 2">EC05</strain>
    </source>
</reference>
<dbReference type="EMBL" id="JAACLJ010000002">
    <property type="protein sequence ID" value="KAF4592587.1"/>
    <property type="molecule type" value="Genomic_DNA"/>
</dbReference>
<evidence type="ECO:0000313" key="1">
    <source>
        <dbReference type="EMBL" id="KAF4592587.1"/>
    </source>
</evidence>
<dbReference type="Proteomes" id="UP000562929">
    <property type="component" value="Unassembled WGS sequence"/>
</dbReference>
<sequence>MELRDRKLAFALAATALIGVEARIELDMDDVPDVCSAMCRPIGNLTSACDTKLPDATDADEKLLEAQCVCTNKSFNVSRVAGLCAGCLTQDLAKATGKEKTKLRAPVRDINEILSACNFAGESYASTATSVAETVTVEATAATDIGQLTTTLSRATLLPTEGAARSGGGWLGEGVDECVVCLY</sequence>
<accession>A0A8H4VFU2</accession>
<protein>
    <submittedName>
        <fullName evidence="1">CAP22 protein</fullName>
    </submittedName>
</protein>
<keyword evidence="2" id="KW-1185">Reference proteome</keyword>
<organism evidence="1 2">
    <name type="scientific">Ophiocordyceps camponoti-floridani</name>
    <dbReference type="NCBI Taxonomy" id="2030778"/>
    <lineage>
        <taxon>Eukaryota</taxon>
        <taxon>Fungi</taxon>
        <taxon>Dikarya</taxon>
        <taxon>Ascomycota</taxon>
        <taxon>Pezizomycotina</taxon>
        <taxon>Sordariomycetes</taxon>
        <taxon>Hypocreomycetidae</taxon>
        <taxon>Hypocreales</taxon>
        <taxon>Ophiocordycipitaceae</taxon>
        <taxon>Ophiocordyceps</taxon>
    </lineage>
</organism>
<evidence type="ECO:0000313" key="2">
    <source>
        <dbReference type="Proteomes" id="UP000562929"/>
    </source>
</evidence>
<dbReference type="AlphaFoldDB" id="A0A8H4VFU2"/>
<name>A0A8H4VFU2_9HYPO</name>